<feature type="compositionally biased region" description="Basic and acidic residues" evidence="1">
    <location>
        <begin position="84"/>
        <end position="100"/>
    </location>
</feature>
<feature type="region of interest" description="Disordered" evidence="1">
    <location>
        <begin position="269"/>
        <end position="291"/>
    </location>
</feature>
<feature type="region of interest" description="Disordered" evidence="1">
    <location>
        <begin position="214"/>
        <end position="248"/>
    </location>
</feature>
<accession>A0A367Y5D0</accession>
<evidence type="ECO:0000313" key="3">
    <source>
        <dbReference type="Proteomes" id="UP000253472"/>
    </source>
</evidence>
<feature type="compositionally biased region" description="Polar residues" evidence="1">
    <location>
        <begin position="166"/>
        <end position="175"/>
    </location>
</feature>
<organism evidence="2 3">
    <name type="scientific">Candida viswanathii</name>
    <dbReference type="NCBI Taxonomy" id="5486"/>
    <lineage>
        <taxon>Eukaryota</taxon>
        <taxon>Fungi</taxon>
        <taxon>Dikarya</taxon>
        <taxon>Ascomycota</taxon>
        <taxon>Saccharomycotina</taxon>
        <taxon>Pichiomycetes</taxon>
        <taxon>Debaryomycetaceae</taxon>
        <taxon>Candida/Lodderomyces clade</taxon>
        <taxon>Candida</taxon>
    </lineage>
</organism>
<reference evidence="2 3" key="1">
    <citation type="submission" date="2018-06" db="EMBL/GenBank/DDBJ databases">
        <title>Whole genome sequencing of Candida tropicalis (genome annotated by CSBL at Korea University).</title>
        <authorList>
            <person name="Ahn J."/>
        </authorList>
    </citation>
    <scope>NUCLEOTIDE SEQUENCE [LARGE SCALE GENOMIC DNA]</scope>
    <source>
        <strain evidence="2 3">ATCC 20962</strain>
    </source>
</reference>
<evidence type="ECO:0000313" key="2">
    <source>
        <dbReference type="EMBL" id="RCK61075.1"/>
    </source>
</evidence>
<feature type="compositionally biased region" description="Polar residues" evidence="1">
    <location>
        <begin position="224"/>
        <end position="234"/>
    </location>
</feature>
<keyword evidence="3" id="KW-1185">Reference proteome</keyword>
<dbReference type="STRING" id="5486.A0A367Y5D0"/>
<feature type="compositionally biased region" description="Acidic residues" evidence="1">
    <location>
        <begin position="119"/>
        <end position="128"/>
    </location>
</feature>
<feature type="compositionally biased region" description="Pro residues" evidence="1">
    <location>
        <begin position="236"/>
        <end position="245"/>
    </location>
</feature>
<dbReference type="Proteomes" id="UP000253472">
    <property type="component" value="Unassembled WGS sequence"/>
</dbReference>
<name>A0A367Y5D0_9ASCO</name>
<feature type="compositionally biased region" description="Basic and acidic residues" evidence="1">
    <location>
        <begin position="339"/>
        <end position="354"/>
    </location>
</feature>
<protein>
    <submittedName>
        <fullName evidence="2">Uncharacterized protein</fullName>
    </submittedName>
</protein>
<dbReference type="EMBL" id="QLNQ01000026">
    <property type="protein sequence ID" value="RCK61075.1"/>
    <property type="molecule type" value="Genomic_DNA"/>
</dbReference>
<dbReference type="OrthoDB" id="284473at2759"/>
<dbReference type="AlphaFoldDB" id="A0A367Y5D0"/>
<sequence length="622" mass="71497">MKSSIFTTSTPQPRKSTVAISTSKDNGSSSSSSSSKRPNNISWNLDEMMSTYMSSGALPPMLSPTIPDAPFSGLKDEEEDNDTREEKAKETSVPKQERQLKAPRPSYPSAKKRLLHEDDSGDSSSEDDSVIRQLKSRKLSPTLPPMFENTPTPSNHSHTEEPAPPSANSSFTNKPTKVGTFKWINKLNDPAKPKFLLRITVNNKLKYKKFFVKPPSPLKLSGFKISSASEKQLSQPQPPPPPPPKIVVDDTERQEFLRDKEKLEKELEKLKRKQDEFIREQESRERKLAEQESSLKQLERLLLKKEKELRDAESKPKQSQASDSEQKLKSQLQKLTQDIMKKGQSEDEEKRIRVDSTPVDMPRNQRDEIKTRLLGKKNHWFQLSKSAQSKSDDCRKKDALLSIVIQVDAFLLRMVSNDYDERSKVVAGVLPSERSWKMLDRDISDFIVRNEELLRHNIKDKIFADFCKILNCILFQARALILKRINEILSSVIQLYIDKKNSDLNSKIIELQQSSLNNNNIIIEHFMSSNPDYLNAVIKGRFPITWSNRCPDVEVPQKEYNLTDFRKSIKPKLQLYYLPFGNYTNLNELTAFLYSIIKEFIEIYNERNRSSAIVYPLQSGQL</sequence>
<comment type="caution">
    <text evidence="2">The sequence shown here is derived from an EMBL/GenBank/DDBJ whole genome shotgun (WGS) entry which is preliminary data.</text>
</comment>
<feature type="compositionally biased region" description="Polar residues" evidence="1">
    <location>
        <begin position="1"/>
        <end position="27"/>
    </location>
</feature>
<feature type="region of interest" description="Disordered" evidence="1">
    <location>
        <begin position="54"/>
        <end position="175"/>
    </location>
</feature>
<feature type="region of interest" description="Disordered" evidence="1">
    <location>
        <begin position="1"/>
        <end position="42"/>
    </location>
</feature>
<feature type="compositionally biased region" description="Basic and acidic residues" evidence="1">
    <location>
        <begin position="307"/>
        <end position="316"/>
    </location>
</feature>
<feature type="region of interest" description="Disordered" evidence="1">
    <location>
        <begin position="307"/>
        <end position="362"/>
    </location>
</feature>
<evidence type="ECO:0000256" key="1">
    <source>
        <dbReference type="SAM" id="MobiDB-lite"/>
    </source>
</evidence>
<gene>
    <name evidence="2" type="ORF">Cantr_08167</name>
</gene>
<feature type="compositionally biased region" description="Basic and acidic residues" evidence="1">
    <location>
        <begin position="269"/>
        <end position="290"/>
    </location>
</feature>
<proteinExistence type="predicted"/>